<evidence type="ECO:0000313" key="6">
    <source>
        <dbReference type="Proteomes" id="UP000184188"/>
    </source>
</evidence>
<accession>A0A1L9SH26</accession>
<dbReference type="RefSeq" id="XP_022581045.1">
    <property type="nucleotide sequence ID" value="XM_022726784.1"/>
</dbReference>
<dbReference type="VEuPathDB" id="FungiDB:ASPZODRAFT_166771"/>
<evidence type="ECO:0000259" key="4">
    <source>
        <dbReference type="Pfam" id="PF02018"/>
    </source>
</evidence>
<evidence type="ECO:0000256" key="2">
    <source>
        <dbReference type="SAM" id="MobiDB-lite"/>
    </source>
</evidence>
<feature type="domain" description="CBM-cenC" evidence="4">
    <location>
        <begin position="36"/>
        <end position="151"/>
    </location>
</feature>
<feature type="chain" id="PRO_5012340769" description="CBM-cenC domain-containing protein" evidence="3">
    <location>
        <begin position="26"/>
        <end position="306"/>
    </location>
</feature>
<gene>
    <name evidence="5" type="ORF">ASPZODRAFT_166771</name>
</gene>
<keyword evidence="6" id="KW-1185">Reference proteome</keyword>
<feature type="signal peptide" evidence="3">
    <location>
        <begin position="1"/>
        <end position="25"/>
    </location>
</feature>
<dbReference type="AlphaFoldDB" id="A0A1L9SH26"/>
<dbReference type="EMBL" id="KV878342">
    <property type="protein sequence ID" value="OJJ46535.1"/>
    <property type="molecule type" value="Genomic_DNA"/>
</dbReference>
<keyword evidence="3" id="KW-0732">Signal</keyword>
<evidence type="ECO:0000256" key="3">
    <source>
        <dbReference type="SAM" id="SignalP"/>
    </source>
</evidence>
<dbReference type="Proteomes" id="UP000184188">
    <property type="component" value="Unassembled WGS sequence"/>
</dbReference>
<dbReference type="InterPro" id="IPR008979">
    <property type="entry name" value="Galactose-bd-like_sf"/>
</dbReference>
<dbReference type="Pfam" id="PF02018">
    <property type="entry name" value="CBM_4_9"/>
    <property type="match status" value="1"/>
</dbReference>
<dbReference type="OrthoDB" id="3565477at2759"/>
<dbReference type="GeneID" id="34613248"/>
<sequence length="306" mass="31608">MQFSPLSPAAIALSLPLLLLGHVSAAGATCETVTTNLLSNPSFESGEVSPWSVIDGTGTIISDTSDGGEYALQVYGTTYFGVEQAVTGLTVGETYTLSFDYKLISSTLSGSWLCEFFIETAYGTAVAEATTSYSSTDPTWYTLSASWTATSASCEFIMWAYCPTGVSHRPYIGFDNAQFLSQETVCSSSSSATPTPTTQALSVSSSASGLPSTSSSLPSSSPSSTVVTSTSASGLSSSAVFTLSTSSSAISSAGVSAISSASVSSAVSTNKLALFISKRFASSVRACLFIQPITFFFLYSQSFAVL</sequence>
<organism evidence="5 6">
    <name type="scientific">Penicilliopsis zonata CBS 506.65</name>
    <dbReference type="NCBI Taxonomy" id="1073090"/>
    <lineage>
        <taxon>Eukaryota</taxon>
        <taxon>Fungi</taxon>
        <taxon>Dikarya</taxon>
        <taxon>Ascomycota</taxon>
        <taxon>Pezizomycotina</taxon>
        <taxon>Eurotiomycetes</taxon>
        <taxon>Eurotiomycetidae</taxon>
        <taxon>Eurotiales</taxon>
        <taxon>Aspergillaceae</taxon>
        <taxon>Penicilliopsis</taxon>
    </lineage>
</organism>
<reference evidence="6" key="1">
    <citation type="journal article" date="2017" name="Genome Biol.">
        <title>Comparative genomics reveals high biological diversity and specific adaptations in the industrially and medically important fungal genus Aspergillus.</title>
        <authorList>
            <person name="de Vries R.P."/>
            <person name="Riley R."/>
            <person name="Wiebenga A."/>
            <person name="Aguilar-Osorio G."/>
            <person name="Amillis S."/>
            <person name="Uchima C.A."/>
            <person name="Anderluh G."/>
            <person name="Asadollahi M."/>
            <person name="Askin M."/>
            <person name="Barry K."/>
            <person name="Battaglia E."/>
            <person name="Bayram O."/>
            <person name="Benocci T."/>
            <person name="Braus-Stromeyer S.A."/>
            <person name="Caldana C."/>
            <person name="Canovas D."/>
            <person name="Cerqueira G.C."/>
            <person name="Chen F."/>
            <person name="Chen W."/>
            <person name="Choi C."/>
            <person name="Clum A."/>
            <person name="Dos Santos R.A."/>
            <person name="Damasio A.R."/>
            <person name="Diallinas G."/>
            <person name="Emri T."/>
            <person name="Fekete E."/>
            <person name="Flipphi M."/>
            <person name="Freyberg S."/>
            <person name="Gallo A."/>
            <person name="Gournas C."/>
            <person name="Habgood R."/>
            <person name="Hainaut M."/>
            <person name="Harispe M.L."/>
            <person name="Henrissat B."/>
            <person name="Hilden K.S."/>
            <person name="Hope R."/>
            <person name="Hossain A."/>
            <person name="Karabika E."/>
            <person name="Karaffa L."/>
            <person name="Karanyi Z."/>
            <person name="Krasevec N."/>
            <person name="Kuo A."/>
            <person name="Kusch H."/>
            <person name="LaButti K."/>
            <person name="Lagendijk E.L."/>
            <person name="Lapidus A."/>
            <person name="Levasseur A."/>
            <person name="Lindquist E."/>
            <person name="Lipzen A."/>
            <person name="Logrieco A.F."/>
            <person name="MacCabe A."/>
            <person name="Maekelae M.R."/>
            <person name="Malavazi I."/>
            <person name="Melin P."/>
            <person name="Meyer V."/>
            <person name="Mielnichuk N."/>
            <person name="Miskei M."/>
            <person name="Molnar A.P."/>
            <person name="Mule G."/>
            <person name="Ngan C.Y."/>
            <person name="Orejas M."/>
            <person name="Orosz E."/>
            <person name="Ouedraogo J.P."/>
            <person name="Overkamp K.M."/>
            <person name="Park H.-S."/>
            <person name="Perrone G."/>
            <person name="Piumi F."/>
            <person name="Punt P.J."/>
            <person name="Ram A.F."/>
            <person name="Ramon A."/>
            <person name="Rauscher S."/>
            <person name="Record E."/>
            <person name="Riano-Pachon D.M."/>
            <person name="Robert V."/>
            <person name="Roehrig J."/>
            <person name="Ruller R."/>
            <person name="Salamov A."/>
            <person name="Salih N.S."/>
            <person name="Samson R.A."/>
            <person name="Sandor E."/>
            <person name="Sanguinetti M."/>
            <person name="Schuetze T."/>
            <person name="Sepcic K."/>
            <person name="Shelest E."/>
            <person name="Sherlock G."/>
            <person name="Sophianopoulou V."/>
            <person name="Squina F.M."/>
            <person name="Sun H."/>
            <person name="Susca A."/>
            <person name="Todd R.B."/>
            <person name="Tsang A."/>
            <person name="Unkles S.E."/>
            <person name="van de Wiele N."/>
            <person name="van Rossen-Uffink D."/>
            <person name="Oliveira J.V."/>
            <person name="Vesth T.C."/>
            <person name="Visser J."/>
            <person name="Yu J.-H."/>
            <person name="Zhou M."/>
            <person name="Andersen M.R."/>
            <person name="Archer D.B."/>
            <person name="Baker S.E."/>
            <person name="Benoit I."/>
            <person name="Brakhage A.A."/>
            <person name="Braus G.H."/>
            <person name="Fischer R."/>
            <person name="Frisvad J.C."/>
            <person name="Goldman G.H."/>
            <person name="Houbraken J."/>
            <person name="Oakley B."/>
            <person name="Pocsi I."/>
            <person name="Scazzocchio C."/>
            <person name="Seiboth B."/>
            <person name="vanKuyk P.A."/>
            <person name="Wortman J."/>
            <person name="Dyer P.S."/>
            <person name="Grigoriev I.V."/>
        </authorList>
    </citation>
    <scope>NUCLEOTIDE SEQUENCE [LARGE SCALE GENOMIC DNA]</scope>
    <source>
        <strain evidence="6">CBS 506.65</strain>
    </source>
</reference>
<proteinExistence type="predicted"/>
<evidence type="ECO:0000256" key="1">
    <source>
        <dbReference type="ARBA" id="ARBA00022801"/>
    </source>
</evidence>
<dbReference type="STRING" id="1073090.A0A1L9SH26"/>
<name>A0A1L9SH26_9EURO</name>
<dbReference type="SUPFAM" id="SSF49785">
    <property type="entry name" value="Galactose-binding domain-like"/>
    <property type="match status" value="1"/>
</dbReference>
<dbReference type="Gene3D" id="2.60.120.260">
    <property type="entry name" value="Galactose-binding domain-like"/>
    <property type="match status" value="1"/>
</dbReference>
<keyword evidence="1" id="KW-0378">Hydrolase</keyword>
<evidence type="ECO:0000313" key="5">
    <source>
        <dbReference type="EMBL" id="OJJ46535.1"/>
    </source>
</evidence>
<protein>
    <recommendedName>
        <fullName evidence="4">CBM-cenC domain-containing protein</fullName>
    </recommendedName>
</protein>
<feature type="region of interest" description="Disordered" evidence="2">
    <location>
        <begin position="197"/>
        <end position="223"/>
    </location>
</feature>
<dbReference type="InterPro" id="IPR003305">
    <property type="entry name" value="CenC_carb-bd"/>
</dbReference>
<dbReference type="GO" id="GO:0016798">
    <property type="term" value="F:hydrolase activity, acting on glycosyl bonds"/>
    <property type="evidence" value="ECO:0007669"/>
    <property type="project" value="InterPro"/>
</dbReference>